<dbReference type="CDD" id="cd02065">
    <property type="entry name" value="B12-binding_like"/>
    <property type="match status" value="1"/>
</dbReference>
<evidence type="ECO:0000313" key="2">
    <source>
        <dbReference type="EMBL" id="BBO76592.1"/>
    </source>
</evidence>
<dbReference type="Gene3D" id="3.40.50.280">
    <property type="entry name" value="Cobalamin-binding domain"/>
    <property type="match status" value="1"/>
</dbReference>
<gene>
    <name evidence="2" type="ORF">DSCW_40090</name>
</gene>
<keyword evidence="3" id="KW-1185">Reference proteome</keyword>
<feature type="domain" description="B12-binding" evidence="1">
    <location>
        <begin position="63"/>
        <end position="185"/>
    </location>
</feature>
<dbReference type="InterPro" id="IPR036724">
    <property type="entry name" value="Cobalamin-bd_sf"/>
</dbReference>
<name>A0A5K7Z3J6_9BACT</name>
<dbReference type="GO" id="GO:0031419">
    <property type="term" value="F:cobalamin binding"/>
    <property type="evidence" value="ECO:0007669"/>
    <property type="project" value="InterPro"/>
</dbReference>
<accession>A0A5K7Z3J6</accession>
<evidence type="ECO:0000259" key="1">
    <source>
        <dbReference type="PROSITE" id="PS51332"/>
    </source>
</evidence>
<dbReference type="KEGG" id="dwd:DSCW_40090"/>
<reference evidence="2 3" key="1">
    <citation type="submission" date="2019-11" db="EMBL/GenBank/DDBJ databases">
        <title>Comparative genomics of hydrocarbon-degrading Desulfosarcina strains.</title>
        <authorList>
            <person name="Watanabe M."/>
            <person name="Kojima H."/>
            <person name="Fukui M."/>
        </authorList>
    </citation>
    <scope>NUCLEOTIDE SEQUENCE [LARGE SCALE GENOMIC DNA]</scope>
    <source>
        <strain evidence="2 3">PP31</strain>
    </source>
</reference>
<dbReference type="Pfam" id="PF02310">
    <property type="entry name" value="B12-binding"/>
    <property type="match status" value="1"/>
</dbReference>
<protein>
    <recommendedName>
        <fullName evidence="1">B12-binding domain-containing protein</fullName>
    </recommendedName>
</protein>
<dbReference type="PROSITE" id="PS51332">
    <property type="entry name" value="B12_BINDING"/>
    <property type="match status" value="1"/>
</dbReference>
<dbReference type="AlphaFoldDB" id="A0A5K7Z3J6"/>
<dbReference type="InterPro" id="IPR006158">
    <property type="entry name" value="Cobalamin-bd"/>
</dbReference>
<evidence type="ECO:0000313" key="3">
    <source>
        <dbReference type="Proteomes" id="UP000427769"/>
    </source>
</evidence>
<dbReference type="GO" id="GO:0046872">
    <property type="term" value="F:metal ion binding"/>
    <property type="evidence" value="ECO:0007669"/>
    <property type="project" value="InterPro"/>
</dbReference>
<dbReference type="Proteomes" id="UP000427769">
    <property type="component" value="Chromosome"/>
</dbReference>
<proteinExistence type="predicted"/>
<dbReference type="EMBL" id="AP021875">
    <property type="protein sequence ID" value="BBO76592.1"/>
    <property type="molecule type" value="Genomic_DNA"/>
</dbReference>
<sequence length="185" mass="20396">MQQRYVRINTVMNDGYKIFRDAVRETADGWLADGLPSRQVLEESAARLRNFRKQMQIQGLWEKPPCMVTATLDDGLGQGLEIIEKFADAIGMRLVCLGLLQPAAAVVDACLDEEPDFLGMTILHFDTEEELTTIAAQLPQKTRIVAGGPAFTGDPDFADRTGTHYAAKNVAAFLRLMLSDAVDAH</sequence>
<organism evidence="2 3">
    <name type="scientific">Desulfosarcina widdelii</name>
    <dbReference type="NCBI Taxonomy" id="947919"/>
    <lineage>
        <taxon>Bacteria</taxon>
        <taxon>Pseudomonadati</taxon>
        <taxon>Thermodesulfobacteriota</taxon>
        <taxon>Desulfobacteria</taxon>
        <taxon>Desulfobacterales</taxon>
        <taxon>Desulfosarcinaceae</taxon>
        <taxon>Desulfosarcina</taxon>
    </lineage>
</organism>
<dbReference type="SUPFAM" id="SSF52242">
    <property type="entry name" value="Cobalamin (vitamin B12)-binding domain"/>
    <property type="match status" value="1"/>
</dbReference>